<accession>A0A9P0PEF6</accession>
<evidence type="ECO:0000313" key="1">
    <source>
        <dbReference type="EMBL" id="CAH1976694.1"/>
    </source>
</evidence>
<organism evidence="1 2">
    <name type="scientific">Acanthoscelides obtectus</name>
    <name type="common">Bean weevil</name>
    <name type="synonym">Bruchus obtectus</name>
    <dbReference type="NCBI Taxonomy" id="200917"/>
    <lineage>
        <taxon>Eukaryota</taxon>
        <taxon>Metazoa</taxon>
        <taxon>Ecdysozoa</taxon>
        <taxon>Arthropoda</taxon>
        <taxon>Hexapoda</taxon>
        <taxon>Insecta</taxon>
        <taxon>Pterygota</taxon>
        <taxon>Neoptera</taxon>
        <taxon>Endopterygota</taxon>
        <taxon>Coleoptera</taxon>
        <taxon>Polyphaga</taxon>
        <taxon>Cucujiformia</taxon>
        <taxon>Chrysomeloidea</taxon>
        <taxon>Chrysomelidae</taxon>
        <taxon>Bruchinae</taxon>
        <taxon>Bruchini</taxon>
        <taxon>Acanthoscelides</taxon>
    </lineage>
</organism>
<reference evidence="1" key="1">
    <citation type="submission" date="2022-03" db="EMBL/GenBank/DDBJ databases">
        <authorList>
            <person name="Sayadi A."/>
        </authorList>
    </citation>
    <scope>NUCLEOTIDE SEQUENCE</scope>
</reference>
<evidence type="ECO:0000313" key="2">
    <source>
        <dbReference type="Proteomes" id="UP001152888"/>
    </source>
</evidence>
<protein>
    <submittedName>
        <fullName evidence="1">Uncharacterized protein</fullName>
    </submittedName>
</protein>
<keyword evidence="2" id="KW-1185">Reference proteome</keyword>
<gene>
    <name evidence="1" type="ORF">ACAOBT_LOCUS12280</name>
</gene>
<dbReference type="EMBL" id="CAKOFQ010006850">
    <property type="protein sequence ID" value="CAH1976694.1"/>
    <property type="molecule type" value="Genomic_DNA"/>
</dbReference>
<proteinExistence type="predicted"/>
<comment type="caution">
    <text evidence="1">The sequence shown here is derived from an EMBL/GenBank/DDBJ whole genome shotgun (WGS) entry which is preliminary data.</text>
</comment>
<name>A0A9P0PEF6_ACAOB</name>
<dbReference type="Proteomes" id="UP001152888">
    <property type="component" value="Unassembled WGS sequence"/>
</dbReference>
<dbReference type="AlphaFoldDB" id="A0A9P0PEF6"/>
<sequence>MLGAYSNHLCGIEVLARSTSDTEFNLPLGGLLYIRYFLMEGFVTSFPPRRSFFPLTTTAWLPTEQSSTKAVSEYLPFPQESAVQSIKGEILDLWSYEPPVVLRLHCSPLVFQCPSVIPNSFHDPQPGGLLNSSDQYT</sequence>